<accession>A0ABY7ARL6</accession>
<evidence type="ECO:0000313" key="4">
    <source>
        <dbReference type="Proteomes" id="UP001163726"/>
    </source>
</evidence>
<evidence type="ECO:0000313" key="3">
    <source>
        <dbReference type="EMBL" id="WAJ72183.1"/>
    </source>
</evidence>
<gene>
    <name evidence="3" type="ORF">OLW01_18055</name>
</gene>
<protein>
    <submittedName>
        <fullName evidence="3">DUF58 domain-containing protein</fullName>
    </submittedName>
</protein>
<keyword evidence="1" id="KW-0472">Membrane</keyword>
<sequence length="446" mass="50495">MKLVSLRPALASFYILLGLIVAAVGLPLYRQYMAPELELTVFYALILAFLLWLLFDFLLTRQRPEKIEIEREHEKSISLNVEQTIKILVKNLADRPIQLKLIDDTPADWRQLSPILNVKLAAGEQKTQLYKIKASRRGAFKIKHCYLRFGSKLGLWQVTWQYKLTSQVNVFPDFSAISETAGLNASLNLADAGLKKLNKRGTGMDFNQLRDYREGDSIRQIDWAATGRFNKPISREYQEEKNQNVTVLLDSGKRMCVQDDDLSYFDHALNALILLSYTALKTGDQLSFMSFGEQTRWLSNIKGGKNVSQVLNHFFDLYPDTSASDYLAAAQTLMQKQHKRSLVLLVTCLRDEDFSDLLEACKLLQQKHLVAVISITEPVYQTIAAEPVESFEQALSYSAASLLEQNIKKQLSLLQHQGVICFQVDTGALSARVVNTYLSVKKSGSL</sequence>
<evidence type="ECO:0000256" key="1">
    <source>
        <dbReference type="SAM" id="Phobius"/>
    </source>
</evidence>
<evidence type="ECO:0000259" key="2">
    <source>
        <dbReference type="Pfam" id="PF01882"/>
    </source>
</evidence>
<geneLocation type="plasmid" evidence="3 4">
    <name>pCadTS8_2</name>
</geneLocation>
<dbReference type="InterPro" id="IPR002881">
    <property type="entry name" value="DUF58"/>
</dbReference>
<keyword evidence="1" id="KW-1133">Transmembrane helix</keyword>
<organism evidence="3 4">
    <name type="scientific">Catenovulum adriaticum</name>
    <dbReference type="NCBI Taxonomy" id="2984846"/>
    <lineage>
        <taxon>Bacteria</taxon>
        <taxon>Pseudomonadati</taxon>
        <taxon>Pseudomonadota</taxon>
        <taxon>Gammaproteobacteria</taxon>
        <taxon>Alteromonadales</taxon>
        <taxon>Alteromonadaceae</taxon>
        <taxon>Catenovulum</taxon>
    </lineage>
</organism>
<dbReference type="EMBL" id="CP109967">
    <property type="protein sequence ID" value="WAJ72183.1"/>
    <property type="molecule type" value="Genomic_DNA"/>
</dbReference>
<dbReference type="PANTHER" id="PTHR33608">
    <property type="entry name" value="BLL2464 PROTEIN"/>
    <property type="match status" value="1"/>
</dbReference>
<dbReference type="Proteomes" id="UP001163726">
    <property type="component" value="Plasmid pCadTS8_2"/>
</dbReference>
<feature type="transmembrane region" description="Helical" evidence="1">
    <location>
        <begin position="41"/>
        <end position="59"/>
    </location>
</feature>
<proteinExistence type="predicted"/>
<reference evidence="3" key="1">
    <citation type="submission" date="2022-10" db="EMBL/GenBank/DDBJ databases">
        <title>Catenovulum adriacola sp. nov. isolated in the Harbour of Susak.</title>
        <authorList>
            <person name="Schoch T."/>
            <person name="Reich S.J."/>
            <person name="Stoeferle S."/>
            <person name="Flaiz M."/>
            <person name="Kazda M."/>
            <person name="Riedel C.U."/>
            <person name="Duerre P."/>
        </authorList>
    </citation>
    <scope>NUCLEOTIDE SEQUENCE</scope>
    <source>
        <strain evidence="3">TS8</strain>
        <plasmid evidence="3">pCadTS8_2</plasmid>
    </source>
</reference>
<feature type="transmembrane region" description="Helical" evidence="1">
    <location>
        <begin position="12"/>
        <end position="29"/>
    </location>
</feature>
<dbReference type="InterPro" id="IPR036465">
    <property type="entry name" value="vWFA_dom_sf"/>
</dbReference>
<dbReference type="Pfam" id="PF01882">
    <property type="entry name" value="DUF58"/>
    <property type="match status" value="1"/>
</dbReference>
<dbReference type="SUPFAM" id="SSF53300">
    <property type="entry name" value="vWA-like"/>
    <property type="match status" value="1"/>
</dbReference>
<keyword evidence="3" id="KW-0614">Plasmid</keyword>
<dbReference type="PANTHER" id="PTHR33608:SF3">
    <property type="entry name" value="SLR2013 PROTEIN"/>
    <property type="match status" value="1"/>
</dbReference>
<keyword evidence="4" id="KW-1185">Reference proteome</keyword>
<dbReference type="RefSeq" id="WP_268076898.1">
    <property type="nucleotide sequence ID" value="NZ_CP109967.1"/>
</dbReference>
<feature type="domain" description="DUF58" evidence="2">
    <location>
        <begin position="209"/>
        <end position="380"/>
    </location>
</feature>
<name>A0ABY7ARL6_9ALTE</name>
<keyword evidence="1" id="KW-0812">Transmembrane</keyword>